<dbReference type="Pfam" id="PF06605">
    <property type="entry name" value="Prophage_tail"/>
    <property type="match status" value="1"/>
</dbReference>
<dbReference type="Pfam" id="PF18994">
    <property type="entry name" value="Prophage_tailD1"/>
    <property type="match status" value="1"/>
</dbReference>
<sequence>MIILYSPFATDFENNGLGVIDDIVTKAEITQELNGDYYLDLEVTRDKREKYKRIESLAIIKADGQLFRVPYLENTQNNGATIIIKAKHIFYDLLYDFNLDARADTKTVQEALEICTAINPRFTITTCSNLGNNTAYFIRENPVKGIFDKILSRWGGELYRDNFNISIKENLGTNTGYLISYAKNIIGFKQKIDYSTLCTKMHPVGKDGLELDEIYLESPRIADYPITFTKEYSFDVVTKTELKNEAEKLWGSIDIPNVSYEVDFAELKNTQEYAKFKDMLNLNLGDTVIIRHQIFNVDLSARIIKTTKNVLLDKYTKIYLGDYVDTLATSINSTESRVSTVESKVEEIQSDLTVSDDIITDHLNSTDIHVTTYDKNIWDTAESNANSYTDNAIYELLDSSPSALDTLNELANALGNDPNFSTTILNLIGLKASQTDLDTVESELTRIKYLKYMGV</sequence>
<feature type="domain" description="Tail spike" evidence="1">
    <location>
        <begin position="91"/>
        <end position="322"/>
    </location>
</feature>
<keyword evidence="4" id="KW-1185">Reference proteome</keyword>
<reference evidence="3 4" key="1">
    <citation type="submission" date="2016-11" db="EMBL/GenBank/DDBJ databases">
        <authorList>
            <person name="Jaros S."/>
            <person name="Januszkiewicz K."/>
            <person name="Wedrychowicz H."/>
        </authorList>
    </citation>
    <scope>NUCLEOTIDE SEQUENCE [LARGE SCALE GENOMIC DNA]</scope>
    <source>
        <strain evidence="3 4">DSM 8605</strain>
    </source>
</reference>
<name>A0A1M5SBX8_9CLOT</name>
<dbReference type="EMBL" id="FQXM01000004">
    <property type="protein sequence ID" value="SHH35950.1"/>
    <property type="molecule type" value="Genomic_DNA"/>
</dbReference>
<feature type="domain" description="Prophage endopeptidase tail N-terminal" evidence="2">
    <location>
        <begin position="14"/>
        <end position="88"/>
    </location>
</feature>
<dbReference type="AlphaFoldDB" id="A0A1M5SBX8"/>
<dbReference type="RefSeq" id="WP_073337192.1">
    <property type="nucleotide sequence ID" value="NZ_FQXM01000004.1"/>
</dbReference>
<evidence type="ECO:0000259" key="1">
    <source>
        <dbReference type="Pfam" id="PF06605"/>
    </source>
</evidence>
<dbReference type="NCBIfam" id="TIGR01665">
    <property type="entry name" value="put_anti_recept"/>
    <property type="match status" value="1"/>
</dbReference>
<evidence type="ECO:0000313" key="4">
    <source>
        <dbReference type="Proteomes" id="UP000184447"/>
    </source>
</evidence>
<proteinExistence type="predicted"/>
<organism evidence="3 4">
    <name type="scientific">Clostridium grantii DSM 8605</name>
    <dbReference type="NCBI Taxonomy" id="1121316"/>
    <lineage>
        <taxon>Bacteria</taxon>
        <taxon>Bacillati</taxon>
        <taxon>Bacillota</taxon>
        <taxon>Clostridia</taxon>
        <taxon>Eubacteriales</taxon>
        <taxon>Clostridiaceae</taxon>
        <taxon>Clostridium</taxon>
    </lineage>
</organism>
<dbReference type="Proteomes" id="UP000184447">
    <property type="component" value="Unassembled WGS sequence"/>
</dbReference>
<dbReference type="InterPro" id="IPR010572">
    <property type="entry name" value="Tail_dom"/>
</dbReference>
<dbReference type="InterPro" id="IPR007119">
    <property type="entry name" value="Phage_tail_spike_N"/>
</dbReference>
<dbReference type="InterPro" id="IPR044051">
    <property type="entry name" value="Prophage_tail_N"/>
</dbReference>
<accession>A0A1M5SBX8</accession>
<protein>
    <submittedName>
        <fullName evidence="3">Phage minor structural protein, N-terminal region</fullName>
    </submittedName>
</protein>
<gene>
    <name evidence="3" type="ORF">SAMN02745207_00855</name>
</gene>
<dbReference type="OrthoDB" id="4387735at2"/>
<dbReference type="STRING" id="1121316.SAMN02745207_00855"/>
<evidence type="ECO:0000313" key="3">
    <source>
        <dbReference type="EMBL" id="SHH35950.1"/>
    </source>
</evidence>
<evidence type="ECO:0000259" key="2">
    <source>
        <dbReference type="Pfam" id="PF18994"/>
    </source>
</evidence>